<sequence>MNDVAQPQQDLSGPDAAPRRGRFLWVKWLIAAALVALLTVEAIYLWPTMSDSWKALTGIHWGWFAACLAAQMMSLSGFAGVQQRLLHAGGVRVGHFRSASVIYGSTAMAVTLPAGPVFSTAFTYKQTRKWGATPVVASWQLAVSGVIAAVTLASVGVAGAFAVGTRISPVTLVLSLAGLIVLFYGLRYVARNPSSIEAAGTRVLARLNRFAGKPEDTGFSMFERVLAQLEAVELARRDAVAAVAWSAVHRVFDVACLGFACWAVGGSPSVAGLCIAFAAAKAVGSVPLAPGGLGFVDGTLIATLTAAGLTAPQSLAAVFVYRVVSFGFVALAGWGTIAALYRGSSADEDIDAAAEREEQDRTAVARRRKPVAPPGDAVPTPDAAVPTPDAAVPTPDAARPAPAAPGPTPDAPRATPDHSVATPDNFERRPDNAESV</sequence>
<evidence type="ECO:0000313" key="9">
    <source>
        <dbReference type="Proteomes" id="UP000249091"/>
    </source>
</evidence>
<keyword evidence="9" id="KW-1185">Reference proteome</keyword>
<proteinExistence type="predicted"/>
<feature type="compositionally biased region" description="Basic and acidic residues" evidence="6">
    <location>
        <begin position="425"/>
        <end position="436"/>
    </location>
</feature>
<evidence type="ECO:0000256" key="4">
    <source>
        <dbReference type="ARBA" id="ARBA00022989"/>
    </source>
</evidence>
<dbReference type="PANTHER" id="PTHR39087:SF2">
    <property type="entry name" value="UPF0104 MEMBRANE PROTEIN MJ1595"/>
    <property type="match status" value="1"/>
</dbReference>
<dbReference type="InterPro" id="IPR022791">
    <property type="entry name" value="L-PG_synthase/AglD"/>
</dbReference>
<dbReference type="STRING" id="1219011.GCA_001895045_03609"/>
<feature type="transmembrane region" description="Helical" evidence="7">
    <location>
        <begin position="319"/>
        <end position="341"/>
    </location>
</feature>
<evidence type="ECO:0000313" key="8">
    <source>
        <dbReference type="EMBL" id="SQI35804.1"/>
    </source>
</evidence>
<evidence type="ECO:0000256" key="6">
    <source>
        <dbReference type="SAM" id="MobiDB-lite"/>
    </source>
</evidence>
<reference evidence="8 9" key="1">
    <citation type="submission" date="2018-06" db="EMBL/GenBank/DDBJ databases">
        <authorList>
            <consortium name="Pathogen Informatics"/>
            <person name="Doyle S."/>
        </authorList>
    </citation>
    <scope>NUCLEOTIDE SEQUENCE [LARGE SCALE GENOMIC DNA]</scope>
    <source>
        <strain evidence="8 9">NCTC10994</strain>
    </source>
</reference>
<dbReference type="EMBL" id="LS483468">
    <property type="protein sequence ID" value="SQI35804.1"/>
    <property type="molecule type" value="Genomic_DNA"/>
</dbReference>
<keyword evidence="3 7" id="KW-0812">Transmembrane</keyword>
<feature type="transmembrane region" description="Helical" evidence="7">
    <location>
        <begin position="292"/>
        <end position="312"/>
    </location>
</feature>
<feature type="region of interest" description="Disordered" evidence="6">
    <location>
        <begin position="351"/>
        <end position="436"/>
    </location>
</feature>
<protein>
    <submittedName>
        <fullName evidence="8">Uncharacterized protein</fullName>
    </submittedName>
</protein>
<accession>A0A2X4XGL7</accession>
<evidence type="ECO:0000256" key="1">
    <source>
        <dbReference type="ARBA" id="ARBA00004651"/>
    </source>
</evidence>
<feature type="compositionally biased region" description="Low complexity" evidence="6">
    <location>
        <begin position="374"/>
        <end position="401"/>
    </location>
</feature>
<feature type="transmembrane region" description="Helical" evidence="7">
    <location>
        <begin position="101"/>
        <end position="124"/>
    </location>
</feature>
<dbReference type="NCBIfam" id="TIGR00374">
    <property type="entry name" value="flippase-like domain"/>
    <property type="match status" value="1"/>
</dbReference>
<comment type="subcellular location">
    <subcellularLocation>
        <location evidence="1">Cell membrane</location>
        <topology evidence="1">Multi-pass membrane protein</topology>
    </subcellularLocation>
</comment>
<feature type="transmembrane region" description="Helical" evidence="7">
    <location>
        <begin position="136"/>
        <end position="161"/>
    </location>
</feature>
<keyword evidence="2" id="KW-1003">Cell membrane</keyword>
<evidence type="ECO:0000256" key="7">
    <source>
        <dbReference type="SAM" id="Phobius"/>
    </source>
</evidence>
<evidence type="ECO:0000256" key="2">
    <source>
        <dbReference type="ARBA" id="ARBA00022475"/>
    </source>
</evidence>
<feature type="transmembrane region" description="Helical" evidence="7">
    <location>
        <begin position="25"/>
        <end position="46"/>
    </location>
</feature>
<keyword evidence="5 7" id="KW-0472">Membrane</keyword>
<feature type="transmembrane region" description="Helical" evidence="7">
    <location>
        <begin position="254"/>
        <end position="280"/>
    </location>
</feature>
<dbReference type="GO" id="GO:0005886">
    <property type="term" value="C:plasma membrane"/>
    <property type="evidence" value="ECO:0007669"/>
    <property type="project" value="UniProtKB-SubCell"/>
</dbReference>
<organism evidence="8 9">
    <name type="scientific">Rhodococcus coprophilus</name>
    <dbReference type="NCBI Taxonomy" id="38310"/>
    <lineage>
        <taxon>Bacteria</taxon>
        <taxon>Bacillati</taxon>
        <taxon>Actinomycetota</taxon>
        <taxon>Actinomycetes</taxon>
        <taxon>Mycobacteriales</taxon>
        <taxon>Nocardiaceae</taxon>
        <taxon>Rhodococcus</taxon>
    </lineage>
</organism>
<gene>
    <name evidence="8" type="ORF">NCTC10994_03122</name>
</gene>
<dbReference type="Pfam" id="PF03706">
    <property type="entry name" value="LPG_synthase_TM"/>
    <property type="match status" value="1"/>
</dbReference>
<feature type="compositionally biased region" description="Basic and acidic residues" evidence="6">
    <location>
        <begin position="353"/>
        <end position="363"/>
    </location>
</feature>
<feature type="transmembrane region" description="Helical" evidence="7">
    <location>
        <begin position="58"/>
        <end position="81"/>
    </location>
</feature>
<dbReference type="PANTHER" id="PTHR39087">
    <property type="entry name" value="UPF0104 MEMBRANE PROTEIN MJ1595"/>
    <property type="match status" value="1"/>
</dbReference>
<evidence type="ECO:0000256" key="3">
    <source>
        <dbReference type="ARBA" id="ARBA00022692"/>
    </source>
</evidence>
<keyword evidence="4 7" id="KW-1133">Transmembrane helix</keyword>
<evidence type="ECO:0000256" key="5">
    <source>
        <dbReference type="ARBA" id="ARBA00023136"/>
    </source>
</evidence>
<dbReference type="AlphaFoldDB" id="A0A2X4XGL7"/>
<dbReference type="Proteomes" id="UP000249091">
    <property type="component" value="Chromosome 1"/>
</dbReference>
<dbReference type="KEGG" id="rcr:NCTC10994_03122"/>
<name>A0A2X4XGL7_9NOCA</name>
<feature type="transmembrane region" description="Helical" evidence="7">
    <location>
        <begin position="167"/>
        <end position="186"/>
    </location>
</feature>